<evidence type="ECO:0000256" key="12">
    <source>
        <dbReference type="ARBA" id="ARBA00023170"/>
    </source>
</evidence>
<dbReference type="FunFam" id="1.10.510.10:FF:000129">
    <property type="entry name" value="cysteine-rich receptor-like protein kinase 10"/>
    <property type="match status" value="1"/>
</dbReference>
<evidence type="ECO:0000256" key="1">
    <source>
        <dbReference type="ARBA" id="ARBA00004167"/>
    </source>
</evidence>
<dbReference type="GO" id="GO:0042742">
    <property type="term" value="P:defense response to bacterium"/>
    <property type="evidence" value="ECO:0000318"/>
    <property type="project" value="GO_Central"/>
</dbReference>
<dbReference type="STRING" id="51351.M4DS26"/>
<dbReference type="GO" id="GO:0009626">
    <property type="term" value="P:plant-type hypersensitive response"/>
    <property type="evidence" value="ECO:0000318"/>
    <property type="project" value="GO_Central"/>
</dbReference>
<keyword evidence="10 14" id="KW-1133">Transmembrane helix</keyword>
<keyword evidence="7" id="KW-0547">Nucleotide-binding</keyword>
<dbReference type="FunFam" id="3.30.430.20:FF:000007">
    <property type="entry name" value="Cysteine-rich receptor-like protein kinase 11"/>
    <property type="match status" value="1"/>
</dbReference>
<dbReference type="InterPro" id="IPR001245">
    <property type="entry name" value="Ser-Thr/Tyr_kinase_cat_dom"/>
</dbReference>
<organism evidence="17 18">
    <name type="scientific">Brassica campestris</name>
    <name type="common">Field mustard</name>
    <dbReference type="NCBI Taxonomy" id="3711"/>
    <lineage>
        <taxon>Eukaryota</taxon>
        <taxon>Viridiplantae</taxon>
        <taxon>Streptophyta</taxon>
        <taxon>Embryophyta</taxon>
        <taxon>Tracheophyta</taxon>
        <taxon>Spermatophyta</taxon>
        <taxon>Magnoliopsida</taxon>
        <taxon>eudicotyledons</taxon>
        <taxon>Gunneridae</taxon>
        <taxon>Pentapetalae</taxon>
        <taxon>rosids</taxon>
        <taxon>malvids</taxon>
        <taxon>Brassicales</taxon>
        <taxon>Brassicaceae</taxon>
        <taxon>Brassiceae</taxon>
        <taxon>Brassica</taxon>
    </lineage>
</organism>
<dbReference type="OMA" id="ENYDKHE"/>
<evidence type="ECO:0000256" key="5">
    <source>
        <dbReference type="ARBA" id="ARBA00022729"/>
    </source>
</evidence>
<dbReference type="GO" id="GO:0007165">
    <property type="term" value="P:signal transduction"/>
    <property type="evidence" value="ECO:0000318"/>
    <property type="project" value="GO_Central"/>
</dbReference>
<dbReference type="HOGENOM" id="CLU_000288_35_2_1"/>
<evidence type="ECO:0000256" key="11">
    <source>
        <dbReference type="ARBA" id="ARBA00023136"/>
    </source>
</evidence>
<evidence type="ECO:0000313" key="17">
    <source>
        <dbReference type="EnsemblPlants" id="Bra019319.1-P"/>
    </source>
</evidence>
<keyword evidence="9" id="KW-0067">ATP-binding</keyword>
<dbReference type="GO" id="GO:0005886">
    <property type="term" value="C:plasma membrane"/>
    <property type="evidence" value="ECO:0000318"/>
    <property type="project" value="GO_Central"/>
</dbReference>
<dbReference type="Gene3D" id="1.10.510.10">
    <property type="entry name" value="Transferase(Phosphotransferase) domain 1"/>
    <property type="match status" value="1"/>
</dbReference>
<evidence type="ECO:0000259" key="16">
    <source>
        <dbReference type="PROSITE" id="PS51473"/>
    </source>
</evidence>
<dbReference type="eggNOG" id="KOG1187">
    <property type="taxonomic scope" value="Eukaryota"/>
</dbReference>
<evidence type="ECO:0000256" key="10">
    <source>
        <dbReference type="ARBA" id="ARBA00022989"/>
    </source>
</evidence>
<dbReference type="SUPFAM" id="SSF56112">
    <property type="entry name" value="Protein kinase-like (PK-like)"/>
    <property type="match status" value="1"/>
</dbReference>
<evidence type="ECO:0000259" key="15">
    <source>
        <dbReference type="PROSITE" id="PS50011"/>
    </source>
</evidence>
<dbReference type="GO" id="GO:0004674">
    <property type="term" value="F:protein serine/threonine kinase activity"/>
    <property type="evidence" value="ECO:0000318"/>
    <property type="project" value="GO_Central"/>
</dbReference>
<evidence type="ECO:0000313" key="18">
    <source>
        <dbReference type="Proteomes" id="UP000011750"/>
    </source>
</evidence>
<dbReference type="CDD" id="cd23509">
    <property type="entry name" value="Gnk2-like"/>
    <property type="match status" value="1"/>
</dbReference>
<comment type="subcellular location">
    <subcellularLocation>
        <location evidence="1">Membrane</location>
        <topology evidence="1">Single-pass membrane protein</topology>
    </subcellularLocation>
</comment>
<evidence type="ECO:0000256" key="3">
    <source>
        <dbReference type="ARBA" id="ARBA00022679"/>
    </source>
</evidence>
<proteinExistence type="predicted"/>
<dbReference type="PROSITE" id="PS51473">
    <property type="entry name" value="GNK2"/>
    <property type="match status" value="1"/>
</dbReference>
<evidence type="ECO:0000256" key="14">
    <source>
        <dbReference type="SAM" id="Phobius"/>
    </source>
</evidence>
<dbReference type="EnsemblPlants" id="Bra019319.1">
    <property type="protein sequence ID" value="Bra019319.1-P"/>
    <property type="gene ID" value="Bra019319"/>
</dbReference>
<dbReference type="Pfam" id="PF07714">
    <property type="entry name" value="PK_Tyr_Ser-Thr"/>
    <property type="match status" value="1"/>
</dbReference>
<evidence type="ECO:0000256" key="7">
    <source>
        <dbReference type="ARBA" id="ARBA00022741"/>
    </source>
</evidence>
<keyword evidence="2" id="KW-0723">Serine/threonine-protein kinase</keyword>
<dbReference type="PANTHER" id="PTHR27002:SF509">
    <property type="entry name" value="BNAA03G45830D PROTEIN"/>
    <property type="match status" value="1"/>
</dbReference>
<dbReference type="InterPro" id="IPR038408">
    <property type="entry name" value="GNK2_sf"/>
</dbReference>
<feature type="domain" description="Protein kinase" evidence="15">
    <location>
        <begin position="136"/>
        <end position="413"/>
    </location>
</feature>
<dbReference type="Pfam" id="PF01657">
    <property type="entry name" value="Stress-antifung"/>
    <property type="match status" value="1"/>
</dbReference>
<dbReference type="InterPro" id="IPR000719">
    <property type="entry name" value="Prot_kinase_dom"/>
</dbReference>
<dbReference type="PROSITE" id="PS00108">
    <property type="entry name" value="PROTEIN_KINASE_ST"/>
    <property type="match status" value="1"/>
</dbReference>
<dbReference type="AlphaFoldDB" id="M4DS26"/>
<feature type="domain" description="Gnk2-homologous" evidence="16">
    <location>
        <begin position="2"/>
        <end position="113"/>
    </location>
</feature>
<dbReference type="PROSITE" id="PS50011">
    <property type="entry name" value="PROTEIN_KINASE_DOM"/>
    <property type="match status" value="1"/>
</dbReference>
<evidence type="ECO:0000256" key="9">
    <source>
        <dbReference type="ARBA" id="ARBA00022840"/>
    </source>
</evidence>
<evidence type="ECO:0000256" key="4">
    <source>
        <dbReference type="ARBA" id="ARBA00022692"/>
    </source>
</evidence>
<evidence type="ECO:0000256" key="8">
    <source>
        <dbReference type="ARBA" id="ARBA00022777"/>
    </source>
</evidence>
<keyword evidence="13" id="KW-0325">Glycoprotein</keyword>
<keyword evidence="6" id="KW-0677">Repeat</keyword>
<dbReference type="SMART" id="SM00220">
    <property type="entry name" value="S_TKc"/>
    <property type="match status" value="1"/>
</dbReference>
<dbReference type="InterPro" id="IPR002902">
    <property type="entry name" value="GNK2"/>
</dbReference>
<dbReference type="InParanoid" id="M4DS26"/>
<keyword evidence="5" id="KW-0732">Signal</keyword>
<keyword evidence="4 14" id="KW-0812">Transmembrane</keyword>
<name>M4DS26_BRACM</name>
<keyword evidence="11 14" id="KW-0472">Membrane</keyword>
<evidence type="ECO:0000256" key="2">
    <source>
        <dbReference type="ARBA" id="ARBA00022527"/>
    </source>
</evidence>
<dbReference type="Gene3D" id="3.30.430.20">
    <property type="entry name" value="Gnk2 domain, C-X8-C-X2-C motif"/>
    <property type="match status" value="1"/>
</dbReference>
<evidence type="ECO:0000256" key="6">
    <source>
        <dbReference type="ARBA" id="ARBA00022737"/>
    </source>
</evidence>
<reference evidence="17" key="3">
    <citation type="submission" date="2023-03" db="UniProtKB">
        <authorList>
            <consortium name="EnsemblPlants"/>
        </authorList>
    </citation>
    <scope>IDENTIFICATION</scope>
    <source>
        <strain evidence="17">cv. Chiifu-401-42</strain>
    </source>
</reference>
<evidence type="ECO:0000256" key="13">
    <source>
        <dbReference type="ARBA" id="ARBA00023180"/>
    </source>
</evidence>
<keyword evidence="3" id="KW-0808">Transferase</keyword>
<keyword evidence="12" id="KW-0675">Receptor</keyword>
<reference evidence="17 18" key="2">
    <citation type="journal article" date="2018" name="Hortic Res">
        <title>Improved Brassica rapa reference genome by single-molecule sequencing and chromosome conformation capture technologies.</title>
        <authorList>
            <person name="Zhang L."/>
            <person name="Cai X."/>
            <person name="Wu J."/>
            <person name="Liu M."/>
            <person name="Grob S."/>
            <person name="Cheng F."/>
            <person name="Liang J."/>
            <person name="Cai C."/>
            <person name="Liu Z."/>
            <person name="Liu B."/>
            <person name="Wang F."/>
            <person name="Li S."/>
            <person name="Liu F."/>
            <person name="Li X."/>
            <person name="Cheng L."/>
            <person name="Yang W."/>
            <person name="Li M.H."/>
            <person name="Grossniklaus U."/>
            <person name="Zheng H."/>
            <person name="Wang X."/>
        </authorList>
    </citation>
    <scope>NUCLEOTIDE SEQUENCE [LARGE SCALE GENOMIC DNA]</scope>
    <source>
        <strain evidence="17 18">cv. Chiifu-401-42</strain>
    </source>
</reference>
<dbReference type="Proteomes" id="UP000011750">
    <property type="component" value="Chromosome A03"/>
</dbReference>
<keyword evidence="18" id="KW-1185">Reference proteome</keyword>
<dbReference type="Gene3D" id="3.30.200.20">
    <property type="entry name" value="Phosphorylase Kinase, domain 1"/>
    <property type="match status" value="1"/>
</dbReference>
<dbReference type="InterPro" id="IPR011009">
    <property type="entry name" value="Kinase-like_dom_sf"/>
</dbReference>
<dbReference type="PANTHER" id="PTHR27002">
    <property type="entry name" value="RECEPTOR-LIKE SERINE/THREONINE-PROTEIN KINASE SD1-8"/>
    <property type="match status" value="1"/>
</dbReference>
<accession>M4DS26</accession>
<sequence length="461" mass="51698">MEPVIQSLEAEPVIQVTLSDFDNAWEALMRRVIAEATSSSSGSNTMYYGADRQQLGTSRSIYGFVQCSKDISPSKCEQCLRKNVDDYRSCCSGRQRGITERPSCFMRWDLDPFFGLFEDNIAPAPTPPPEKGDRKIPIGVVVGITGVLTFVISMLLSLGVALCIRRKAHQENGNESEQEFKNEVLLVAKLQHRNLVRLLGFSVEGAERILVYEFVPNKSLNYFLFDPVKRSQLDWRKRYNIITGIMLYLHQDSRLTVVHRDLKASNILLDVDMNPKIADFGLARNFRMNQTEANTGRVVGTVGYMPPEYVANGQFSMKSDVYSFGVLILEIIGGKKNSSFHKIDGSLRNLVTYVWRLWNNESLLELVDPAVGENYDKHEVTRCIHIGLLCVQENPADRPTMSTIFQMLTNTSITLHVPQPPGFFFRDGASPLAEGLTIGQSSIMSFACSVDDASITSVNPR</sequence>
<keyword evidence="8" id="KW-0418">Kinase</keyword>
<dbReference type="GO" id="GO:0005524">
    <property type="term" value="F:ATP binding"/>
    <property type="evidence" value="ECO:0007669"/>
    <property type="project" value="UniProtKB-KW"/>
</dbReference>
<dbReference type="Gramene" id="Bra019319.1">
    <property type="protein sequence ID" value="Bra019319.1-P"/>
    <property type="gene ID" value="Bra019319"/>
</dbReference>
<feature type="transmembrane region" description="Helical" evidence="14">
    <location>
        <begin position="138"/>
        <end position="164"/>
    </location>
</feature>
<protein>
    <submittedName>
        <fullName evidence="17">Uncharacterized protein</fullName>
    </submittedName>
</protein>
<reference evidence="17 18" key="1">
    <citation type="journal article" date="2011" name="Nat. Genet.">
        <title>The genome of the mesopolyploid crop species Brassica rapa.</title>
        <authorList>
            <consortium name="Brassica rapa Genome Sequencing Project Consortium"/>
            <person name="Wang X."/>
            <person name="Wang H."/>
            <person name="Wang J."/>
            <person name="Sun R."/>
            <person name="Wu J."/>
            <person name="Liu S."/>
            <person name="Bai Y."/>
            <person name="Mun J.H."/>
            <person name="Bancroft I."/>
            <person name="Cheng F."/>
            <person name="Huang S."/>
            <person name="Li X."/>
            <person name="Hua W."/>
            <person name="Wang J."/>
            <person name="Wang X."/>
            <person name="Freeling M."/>
            <person name="Pires J.C."/>
            <person name="Paterson A.H."/>
            <person name="Chalhoub B."/>
            <person name="Wang B."/>
            <person name="Hayward A."/>
            <person name="Sharpe A.G."/>
            <person name="Park B.S."/>
            <person name="Weisshaar B."/>
            <person name="Liu B."/>
            <person name="Li B."/>
            <person name="Liu B."/>
            <person name="Tong C."/>
            <person name="Song C."/>
            <person name="Duran C."/>
            <person name="Peng C."/>
            <person name="Geng C."/>
            <person name="Koh C."/>
            <person name="Lin C."/>
            <person name="Edwards D."/>
            <person name="Mu D."/>
            <person name="Shen D."/>
            <person name="Soumpourou E."/>
            <person name="Li F."/>
            <person name="Fraser F."/>
            <person name="Conant G."/>
            <person name="Lassalle G."/>
            <person name="King G.J."/>
            <person name="Bonnema G."/>
            <person name="Tang H."/>
            <person name="Wang H."/>
            <person name="Belcram H."/>
            <person name="Zhou H."/>
            <person name="Hirakawa H."/>
            <person name="Abe H."/>
            <person name="Guo H."/>
            <person name="Wang H."/>
            <person name="Jin H."/>
            <person name="Parkin I.A."/>
            <person name="Batley J."/>
            <person name="Kim J.S."/>
            <person name="Just J."/>
            <person name="Li J."/>
            <person name="Xu J."/>
            <person name="Deng J."/>
            <person name="Kim J.A."/>
            <person name="Li J."/>
            <person name="Yu J."/>
            <person name="Meng J."/>
            <person name="Wang J."/>
            <person name="Min J."/>
            <person name="Poulain J."/>
            <person name="Wang J."/>
            <person name="Hatakeyama K."/>
            <person name="Wu K."/>
            <person name="Wang L."/>
            <person name="Fang L."/>
            <person name="Trick M."/>
            <person name="Links M.G."/>
            <person name="Zhao M."/>
            <person name="Jin M."/>
            <person name="Ramchiary N."/>
            <person name="Drou N."/>
            <person name="Berkman P.J."/>
            <person name="Cai Q."/>
            <person name="Huang Q."/>
            <person name="Li R."/>
            <person name="Tabata S."/>
            <person name="Cheng S."/>
            <person name="Zhang S."/>
            <person name="Zhang S."/>
            <person name="Huang S."/>
            <person name="Sato S."/>
            <person name="Sun S."/>
            <person name="Kwon S.J."/>
            <person name="Choi S.R."/>
            <person name="Lee T.H."/>
            <person name="Fan W."/>
            <person name="Zhao X."/>
            <person name="Tan X."/>
            <person name="Xu X."/>
            <person name="Wang Y."/>
            <person name="Qiu Y."/>
            <person name="Yin Y."/>
            <person name="Li Y."/>
            <person name="Du Y."/>
            <person name="Liao Y."/>
            <person name="Lim Y."/>
            <person name="Narusaka Y."/>
            <person name="Wang Y."/>
            <person name="Wang Z."/>
            <person name="Li Z."/>
            <person name="Wang Z."/>
            <person name="Xiong Z."/>
            <person name="Zhang Z."/>
        </authorList>
    </citation>
    <scope>NUCLEOTIDE SEQUENCE [LARGE SCALE GENOMIC DNA]</scope>
    <source>
        <strain evidence="17 18">cv. Chiifu-401-42</strain>
    </source>
</reference>
<dbReference type="InterPro" id="IPR008271">
    <property type="entry name" value="Ser/Thr_kinase_AS"/>
</dbReference>